<evidence type="ECO:0000256" key="5">
    <source>
        <dbReference type="ARBA" id="ARBA00023320"/>
    </source>
</evidence>
<dbReference type="InParanoid" id="F6Y5Y1"/>
<dbReference type="Bgee" id="ENSMODG00000012132">
    <property type="expression patterns" value="Expressed in extraembryonic membrane and 7 other cell types or tissues"/>
</dbReference>
<dbReference type="InterPro" id="IPR024565">
    <property type="entry name" value="P518"/>
</dbReference>
<evidence type="ECO:0000256" key="6">
    <source>
        <dbReference type="SAM" id="SignalP"/>
    </source>
</evidence>
<dbReference type="GO" id="GO:0005576">
    <property type="term" value="C:extracellular region"/>
    <property type="evidence" value="ECO:0007669"/>
    <property type="project" value="UniProtKB-SubCell"/>
</dbReference>
<reference evidence="7" key="3">
    <citation type="submission" date="2025-09" db="UniProtKB">
        <authorList>
            <consortium name="Ensembl"/>
        </authorList>
    </citation>
    <scope>IDENTIFICATION</scope>
</reference>
<evidence type="ECO:0000256" key="3">
    <source>
        <dbReference type="ARBA" id="ARBA00022525"/>
    </source>
</evidence>
<dbReference type="PANTHER" id="PTHR36476">
    <property type="entry name" value="OREXIGENIC NEUROPEPTIDE QRFP"/>
    <property type="match status" value="1"/>
</dbReference>
<dbReference type="FunCoup" id="F6Y5Y1">
    <property type="interactions" value="15"/>
</dbReference>
<dbReference type="eggNOG" id="ENOG502S84J">
    <property type="taxonomic scope" value="Eukaryota"/>
</dbReference>
<gene>
    <name evidence="7" type="primary">QRFP</name>
</gene>
<dbReference type="PROSITE" id="PS51257">
    <property type="entry name" value="PROKAR_LIPOPROTEIN"/>
    <property type="match status" value="1"/>
</dbReference>
<dbReference type="GO" id="GO:0005184">
    <property type="term" value="F:neuropeptide hormone activity"/>
    <property type="evidence" value="ECO:0000318"/>
    <property type="project" value="GO_Central"/>
</dbReference>
<evidence type="ECO:0000256" key="2">
    <source>
        <dbReference type="ARBA" id="ARBA00005516"/>
    </source>
</evidence>
<protein>
    <submittedName>
        <fullName evidence="7">Pyroglutamylated RFamide peptide</fullName>
    </submittedName>
</protein>
<keyword evidence="6" id="KW-0732">Signal</keyword>
<reference evidence="7" key="2">
    <citation type="submission" date="2025-08" db="UniProtKB">
        <authorList>
            <consortium name="Ensembl"/>
        </authorList>
    </citation>
    <scope>IDENTIFICATION</scope>
</reference>
<evidence type="ECO:0000256" key="4">
    <source>
        <dbReference type="ARBA" id="ARBA00022815"/>
    </source>
</evidence>
<dbReference type="GeneTree" id="ENSGT00390000015756"/>
<organism evidence="7 8">
    <name type="scientific">Monodelphis domestica</name>
    <name type="common">Gray short-tailed opossum</name>
    <dbReference type="NCBI Taxonomy" id="13616"/>
    <lineage>
        <taxon>Eukaryota</taxon>
        <taxon>Metazoa</taxon>
        <taxon>Chordata</taxon>
        <taxon>Craniata</taxon>
        <taxon>Vertebrata</taxon>
        <taxon>Euteleostomi</taxon>
        <taxon>Mammalia</taxon>
        <taxon>Metatheria</taxon>
        <taxon>Didelphimorphia</taxon>
        <taxon>Didelphidae</taxon>
        <taxon>Monodelphis</taxon>
    </lineage>
</organism>
<keyword evidence="4" id="KW-0027">Amidation</keyword>
<dbReference type="OMA" id="TGREMSW"/>
<name>F6Y5Y1_MONDO</name>
<keyword evidence="5" id="KW-0527">Neuropeptide</keyword>
<proteinExistence type="inferred from homology"/>
<feature type="signal peptide" evidence="6">
    <location>
        <begin position="1"/>
        <end position="24"/>
    </location>
</feature>
<dbReference type="HOGENOM" id="CLU_155319_0_0_1"/>
<dbReference type="AlphaFoldDB" id="F6Y5Y1"/>
<evidence type="ECO:0000256" key="1">
    <source>
        <dbReference type="ARBA" id="ARBA00004613"/>
    </source>
</evidence>
<dbReference type="STRING" id="13616.ENSMODP00000029491"/>
<evidence type="ECO:0000313" key="7">
    <source>
        <dbReference type="Ensembl" id="ENSMODP00000029491.1"/>
    </source>
</evidence>
<dbReference type="Ensembl" id="ENSMODT00000015473.2">
    <property type="protein sequence ID" value="ENSMODP00000029491.1"/>
    <property type="gene ID" value="ENSMODG00000012132.2"/>
</dbReference>
<evidence type="ECO:0000313" key="8">
    <source>
        <dbReference type="Proteomes" id="UP000002280"/>
    </source>
</evidence>
<dbReference type="PANTHER" id="PTHR36476:SF1">
    <property type="entry name" value="OREXIGENIC NEUROPEPTIDE QRFP"/>
    <property type="match status" value="1"/>
</dbReference>
<feature type="chain" id="PRO_5003345792" evidence="6">
    <location>
        <begin position="25"/>
        <end position="136"/>
    </location>
</feature>
<comment type="subcellular location">
    <subcellularLocation>
        <location evidence="1">Secreted</location>
    </subcellularLocation>
</comment>
<keyword evidence="3" id="KW-0964">Secreted</keyword>
<keyword evidence="8" id="KW-1185">Reference proteome</keyword>
<accession>F6Y5Y1</accession>
<comment type="similarity">
    <text evidence="2">Belongs to the RFamide neuropeptide family.</text>
</comment>
<dbReference type="GO" id="GO:0007218">
    <property type="term" value="P:neuropeptide signaling pathway"/>
    <property type="evidence" value="ECO:0000318"/>
    <property type="project" value="GO_Central"/>
</dbReference>
<dbReference type="Pfam" id="PF11109">
    <property type="entry name" value="RFamide_26RFa"/>
    <property type="match status" value="1"/>
</dbReference>
<reference evidence="7 8" key="1">
    <citation type="journal article" date="2007" name="Nature">
        <title>Genome of the marsupial Monodelphis domestica reveals innovation in non-coding sequences.</title>
        <authorList>
            <person name="Mikkelsen T.S."/>
            <person name="Wakefield M.J."/>
            <person name="Aken B."/>
            <person name="Amemiya C.T."/>
            <person name="Chang J.L."/>
            <person name="Duke S."/>
            <person name="Garber M."/>
            <person name="Gentles A.J."/>
            <person name="Goodstadt L."/>
            <person name="Heger A."/>
            <person name="Jurka J."/>
            <person name="Kamal M."/>
            <person name="Mauceli E."/>
            <person name="Searle S.M."/>
            <person name="Sharpe T."/>
            <person name="Baker M.L."/>
            <person name="Batzer M.A."/>
            <person name="Benos P.V."/>
            <person name="Belov K."/>
            <person name="Clamp M."/>
            <person name="Cook A."/>
            <person name="Cuff J."/>
            <person name="Das R."/>
            <person name="Davidow L."/>
            <person name="Deakin J.E."/>
            <person name="Fazzari M.J."/>
            <person name="Glass J.L."/>
            <person name="Grabherr M."/>
            <person name="Greally J.M."/>
            <person name="Gu W."/>
            <person name="Hore T.A."/>
            <person name="Huttley G.A."/>
            <person name="Kleber M."/>
            <person name="Jirtle R.L."/>
            <person name="Koina E."/>
            <person name="Lee J.T."/>
            <person name="Mahony S."/>
            <person name="Marra M.A."/>
            <person name="Miller R.D."/>
            <person name="Nicholls R.D."/>
            <person name="Oda M."/>
            <person name="Papenfuss A.T."/>
            <person name="Parra Z.E."/>
            <person name="Pollock D.D."/>
            <person name="Ray D.A."/>
            <person name="Schein J.E."/>
            <person name="Speed T.P."/>
            <person name="Thompson K."/>
            <person name="VandeBerg J.L."/>
            <person name="Wade C.M."/>
            <person name="Walker J.A."/>
            <person name="Waters P.D."/>
            <person name="Webber C."/>
            <person name="Weidman J.R."/>
            <person name="Xie X."/>
            <person name="Zody M.C."/>
            <person name="Baldwin J."/>
            <person name="Abdouelleil A."/>
            <person name="Abdulkadir J."/>
            <person name="Abebe A."/>
            <person name="Abera B."/>
            <person name="Abreu J."/>
            <person name="Acer S.C."/>
            <person name="Aftuck L."/>
            <person name="Alexander A."/>
            <person name="An P."/>
            <person name="Anderson E."/>
            <person name="Anderson S."/>
            <person name="Arachi H."/>
            <person name="Azer M."/>
            <person name="Bachantsang P."/>
            <person name="Barry A."/>
            <person name="Bayul T."/>
            <person name="Berlin A."/>
            <person name="Bessette D."/>
            <person name="Bloom T."/>
            <person name="Bloom T."/>
            <person name="Boguslavskiy L."/>
            <person name="Bonnet C."/>
            <person name="Boukhgalter B."/>
            <person name="Bourzgui I."/>
            <person name="Brown A."/>
            <person name="Cahill P."/>
            <person name="Channer S."/>
            <person name="Cheshatsang Y."/>
            <person name="Chuda L."/>
            <person name="Citroen M."/>
            <person name="Collymore A."/>
            <person name="Cooke P."/>
            <person name="Costello M."/>
            <person name="D'Aco K."/>
            <person name="Daza R."/>
            <person name="De Haan G."/>
            <person name="DeGray S."/>
            <person name="DeMaso C."/>
            <person name="Dhargay N."/>
            <person name="Dooley K."/>
            <person name="Dooley E."/>
            <person name="Doricent M."/>
            <person name="Dorje P."/>
            <person name="Dorjee K."/>
            <person name="Dupes A."/>
            <person name="Elong R."/>
            <person name="Falk J."/>
            <person name="Farina A."/>
            <person name="Faro S."/>
            <person name="Ferguson D."/>
            <person name="Fisher S."/>
            <person name="Foley C.D."/>
            <person name="Franke A."/>
            <person name="Friedrich D."/>
            <person name="Gadbois L."/>
            <person name="Gearin G."/>
            <person name="Gearin C.R."/>
            <person name="Giannoukos G."/>
            <person name="Goode T."/>
            <person name="Graham J."/>
            <person name="Grandbois E."/>
            <person name="Grewal S."/>
            <person name="Gyaltsen K."/>
            <person name="Hafez N."/>
            <person name="Hagos B."/>
            <person name="Hall J."/>
            <person name="Henson C."/>
            <person name="Hollinger A."/>
            <person name="Honan T."/>
            <person name="Huard M.D."/>
            <person name="Hughes L."/>
            <person name="Hurhula B."/>
            <person name="Husby M.E."/>
            <person name="Kamat A."/>
            <person name="Kanga B."/>
            <person name="Kashin S."/>
            <person name="Khazanovich D."/>
            <person name="Kisner P."/>
            <person name="Lance K."/>
            <person name="Lara M."/>
            <person name="Lee W."/>
            <person name="Lennon N."/>
            <person name="Letendre F."/>
            <person name="LeVine R."/>
            <person name="Lipovsky A."/>
            <person name="Liu X."/>
            <person name="Liu J."/>
            <person name="Liu S."/>
            <person name="Lokyitsang T."/>
            <person name="Lokyitsang Y."/>
            <person name="Lubonja R."/>
            <person name="Lui A."/>
            <person name="MacDonald P."/>
            <person name="Magnisalis V."/>
            <person name="Maru K."/>
            <person name="Matthews C."/>
            <person name="McCusker W."/>
            <person name="McDonough S."/>
            <person name="Mehta T."/>
            <person name="Meldrim J."/>
            <person name="Meneus L."/>
            <person name="Mihai O."/>
            <person name="Mihalev A."/>
            <person name="Mihova T."/>
            <person name="Mittelman R."/>
            <person name="Mlenga V."/>
            <person name="Montmayeur A."/>
            <person name="Mulrain L."/>
            <person name="Navidi A."/>
            <person name="Naylor J."/>
            <person name="Negash T."/>
            <person name="Nguyen T."/>
            <person name="Nguyen N."/>
            <person name="Nicol R."/>
            <person name="Norbu C."/>
            <person name="Norbu N."/>
            <person name="Novod N."/>
            <person name="O'Neill B."/>
            <person name="Osman S."/>
            <person name="Markiewicz E."/>
            <person name="Oyono O.L."/>
            <person name="Patti C."/>
            <person name="Phunkhang P."/>
            <person name="Pierre F."/>
            <person name="Priest M."/>
            <person name="Raghuraman S."/>
            <person name="Rege F."/>
            <person name="Reyes R."/>
            <person name="Rise C."/>
            <person name="Rogov P."/>
            <person name="Ross K."/>
            <person name="Ryan E."/>
            <person name="Settipalli S."/>
            <person name="Shea T."/>
            <person name="Sherpa N."/>
            <person name="Shi L."/>
            <person name="Shih D."/>
            <person name="Sparrow T."/>
            <person name="Spaulding J."/>
            <person name="Stalker J."/>
            <person name="Stange-Thomann N."/>
            <person name="Stavropoulos S."/>
            <person name="Stone C."/>
            <person name="Strader C."/>
            <person name="Tesfaye S."/>
            <person name="Thomson T."/>
            <person name="Thoulutsang Y."/>
            <person name="Thoulutsang D."/>
            <person name="Topham K."/>
            <person name="Topping I."/>
            <person name="Tsamla T."/>
            <person name="Vassiliev H."/>
            <person name="Vo A."/>
            <person name="Wangchuk T."/>
            <person name="Wangdi T."/>
            <person name="Weiand M."/>
            <person name="Wilkinson J."/>
            <person name="Wilson A."/>
            <person name="Yadav S."/>
            <person name="Young G."/>
            <person name="Yu Q."/>
            <person name="Zembek L."/>
            <person name="Zhong D."/>
            <person name="Zimmer A."/>
            <person name="Zwirko Z."/>
            <person name="Jaffe D.B."/>
            <person name="Alvarez P."/>
            <person name="Brockman W."/>
            <person name="Butler J."/>
            <person name="Chin C."/>
            <person name="Gnerre S."/>
            <person name="MacCallum I."/>
            <person name="Graves J.A."/>
            <person name="Ponting C.P."/>
            <person name="Breen M."/>
            <person name="Samollow P.B."/>
            <person name="Lander E.S."/>
            <person name="Lindblad-Toh K."/>
        </authorList>
    </citation>
    <scope>NUCLEOTIDE SEQUENCE [LARGE SCALE GENOMIC DNA]</scope>
</reference>
<sequence length="136" mass="15191">MKAPHSLSCLLFLTLGACFPPSDKREIGDPVDGMGKVQMRGAKMAEGHWPGFLKGTPKWKRFQDPSSLFVMAKKLQGLGKERAGFRFRFGRQEEDSKATNIYPASEEKQNSLLGSLAEELSGYIRKKGGFSFRFGR</sequence>
<dbReference type="GO" id="GO:0031854">
    <property type="term" value="F:orexigenic neuropeptide QRFP receptor binding"/>
    <property type="evidence" value="ECO:0000318"/>
    <property type="project" value="GO_Central"/>
</dbReference>
<dbReference type="Proteomes" id="UP000002280">
    <property type="component" value="Chromosome 1"/>
</dbReference>